<dbReference type="RefSeq" id="WP_102651872.1">
    <property type="nucleotide sequence ID" value="NZ_PNRF01000007.1"/>
</dbReference>
<dbReference type="SUPFAM" id="SSF58104">
    <property type="entry name" value="Methyl-accepting chemotaxis protein (MCP) signaling domain"/>
    <property type="match status" value="1"/>
</dbReference>
<dbReference type="PRINTS" id="PR00260">
    <property type="entry name" value="CHEMTRNSDUCR"/>
</dbReference>
<keyword evidence="6 8" id="KW-0807">Transducer</keyword>
<evidence type="ECO:0000256" key="6">
    <source>
        <dbReference type="ARBA" id="ARBA00023224"/>
    </source>
</evidence>
<accession>A0A2N7UAI5</accession>
<evidence type="ECO:0000313" key="12">
    <source>
        <dbReference type="EMBL" id="PMR77458.1"/>
    </source>
</evidence>
<proteinExistence type="inferred from homology"/>
<evidence type="ECO:0000256" key="4">
    <source>
        <dbReference type="ARBA" id="ARBA00022989"/>
    </source>
</evidence>
<keyword evidence="3 9" id="KW-0812">Transmembrane</keyword>
<evidence type="ECO:0000313" key="13">
    <source>
        <dbReference type="Proteomes" id="UP000235803"/>
    </source>
</evidence>
<evidence type="ECO:0000256" key="9">
    <source>
        <dbReference type="SAM" id="Phobius"/>
    </source>
</evidence>
<dbReference type="FunFam" id="1.10.287.950:FF:000001">
    <property type="entry name" value="Methyl-accepting chemotaxis sensory transducer"/>
    <property type="match status" value="1"/>
</dbReference>
<dbReference type="AlphaFoldDB" id="A0A2N7UAI5"/>
<reference evidence="12 13" key="1">
    <citation type="submission" date="2018-01" db="EMBL/GenBank/DDBJ databases">
        <title>Halomonas endophytica sp. nov., isolated from storage liquid in the stems of Populus euphratica.</title>
        <authorList>
            <person name="Chen C."/>
        </authorList>
    </citation>
    <scope>NUCLEOTIDE SEQUENCE [LARGE SCALE GENOMIC DNA]</scope>
    <source>
        <strain evidence="12 13">MC28</strain>
    </source>
</reference>
<dbReference type="EMBL" id="PNRF01000007">
    <property type="protein sequence ID" value="PMR77458.1"/>
    <property type="molecule type" value="Genomic_DNA"/>
</dbReference>
<evidence type="ECO:0000259" key="11">
    <source>
        <dbReference type="PROSITE" id="PS50885"/>
    </source>
</evidence>
<protein>
    <submittedName>
        <fullName evidence="12">Chemotaxis protein</fullName>
    </submittedName>
</protein>
<dbReference type="InterPro" id="IPR003660">
    <property type="entry name" value="HAMP_dom"/>
</dbReference>
<dbReference type="Gene3D" id="3.30.450.20">
    <property type="entry name" value="PAS domain"/>
    <property type="match status" value="1"/>
</dbReference>
<gene>
    <name evidence="12" type="ORF">C1H69_02730</name>
</gene>
<dbReference type="CDD" id="cd06225">
    <property type="entry name" value="HAMP"/>
    <property type="match status" value="1"/>
</dbReference>
<dbReference type="PROSITE" id="PS50111">
    <property type="entry name" value="CHEMOTAXIS_TRANSDUC_2"/>
    <property type="match status" value="1"/>
</dbReference>
<dbReference type="PROSITE" id="PS50885">
    <property type="entry name" value="HAMP"/>
    <property type="match status" value="1"/>
</dbReference>
<feature type="domain" description="HAMP" evidence="11">
    <location>
        <begin position="239"/>
        <end position="297"/>
    </location>
</feature>
<name>A0A2N7UAI5_9GAMM</name>
<dbReference type="SMART" id="SM00304">
    <property type="entry name" value="HAMP"/>
    <property type="match status" value="1"/>
</dbReference>
<feature type="domain" description="Methyl-accepting transducer" evidence="10">
    <location>
        <begin position="302"/>
        <end position="531"/>
    </location>
</feature>
<dbReference type="Pfam" id="PF00015">
    <property type="entry name" value="MCPsignal"/>
    <property type="match status" value="1"/>
</dbReference>
<dbReference type="GO" id="GO:0005886">
    <property type="term" value="C:plasma membrane"/>
    <property type="evidence" value="ECO:0007669"/>
    <property type="project" value="UniProtKB-SubCell"/>
</dbReference>
<organism evidence="12 13">
    <name type="scientific">Billgrantia endophytica</name>
    <dbReference type="NCBI Taxonomy" id="2033802"/>
    <lineage>
        <taxon>Bacteria</taxon>
        <taxon>Pseudomonadati</taxon>
        <taxon>Pseudomonadota</taxon>
        <taxon>Gammaproteobacteria</taxon>
        <taxon>Oceanospirillales</taxon>
        <taxon>Halomonadaceae</taxon>
        <taxon>Billgrantia</taxon>
    </lineage>
</organism>
<dbReference type="Pfam" id="PF00672">
    <property type="entry name" value="HAMP"/>
    <property type="match status" value="1"/>
</dbReference>
<keyword evidence="13" id="KW-1185">Reference proteome</keyword>
<feature type="transmembrane region" description="Helical" evidence="9">
    <location>
        <begin position="21"/>
        <end position="39"/>
    </location>
</feature>
<evidence type="ECO:0000256" key="7">
    <source>
        <dbReference type="ARBA" id="ARBA00029447"/>
    </source>
</evidence>
<sequence length="575" mass="63209">MKKNKSEFLKSLLVFNLQNKILLLVLVPLIISSSCLLVLEGLERINSNEAQLEQQRQMLLELRQQGVEGVVEITRTLVQSLAVDADDAAVVQQRAIDLLRDLRFEGDNYVFVFDYEGTMLAQSANPEQEGRNMLAATDPSGKPLIRDMIDIARSGGGHYQYEWNNPATGRVETKHSYAMGIPEWNWVIGAGVYATDVDATMASIEQEARQLLIETLIRLFFITSAINLTITFIAIWITRRTVRQVRRTASAMNEIAQGVAEGRGDLTRRLTVTSRDEIGELASQFNGFLARIQVTLRDVRESANSVYAVSRTISQSSEELAFRTDQAAANLQQTSSAMEEITATVQNNTEHTQQADRLVQSSAEVARQGKESMERVETTMDEISESSAQIGEIVSLIDGIAFQTNILALNASVEAARAGEHGRGFAVVAQEVRTLAQRSSNAAKEIRGLIDESVVRIGQGAEIVHQAGITMQEIFASITKVNDVISEISSGSREQSVGIHEVNTAVSQMDTMTQQNAAMVEDNTNTALAMRGQAERLTRLINTFVLGGEASPPMEPSSAEHRPRLPLAVLPSEYV</sequence>
<dbReference type="CDD" id="cd11386">
    <property type="entry name" value="MCP_signal"/>
    <property type="match status" value="1"/>
</dbReference>
<dbReference type="PROSITE" id="PS51257">
    <property type="entry name" value="PROKAR_LIPOPROTEIN"/>
    <property type="match status" value="1"/>
</dbReference>
<dbReference type="OrthoDB" id="2489132at2"/>
<comment type="caution">
    <text evidence="12">The sequence shown here is derived from an EMBL/GenBank/DDBJ whole genome shotgun (WGS) entry which is preliminary data.</text>
</comment>
<dbReference type="PANTHER" id="PTHR43531">
    <property type="entry name" value="PROTEIN ICFG"/>
    <property type="match status" value="1"/>
</dbReference>
<comment type="subcellular location">
    <subcellularLocation>
        <location evidence="1">Cell membrane</location>
        <topology evidence="1">Multi-pass membrane protein</topology>
    </subcellularLocation>
</comment>
<keyword evidence="5 9" id="KW-0472">Membrane</keyword>
<dbReference type="PANTHER" id="PTHR43531:SF16">
    <property type="entry name" value="METHYL-ACCEPTING CHEMOTAXIS PROTEIN II"/>
    <property type="match status" value="1"/>
</dbReference>
<dbReference type="GO" id="GO:0004888">
    <property type="term" value="F:transmembrane signaling receptor activity"/>
    <property type="evidence" value="ECO:0007669"/>
    <property type="project" value="InterPro"/>
</dbReference>
<keyword evidence="2" id="KW-1003">Cell membrane</keyword>
<dbReference type="GO" id="GO:0006935">
    <property type="term" value="P:chemotaxis"/>
    <property type="evidence" value="ECO:0007669"/>
    <property type="project" value="InterPro"/>
</dbReference>
<dbReference type="GO" id="GO:0007165">
    <property type="term" value="P:signal transduction"/>
    <property type="evidence" value="ECO:0007669"/>
    <property type="project" value="UniProtKB-KW"/>
</dbReference>
<dbReference type="Pfam" id="PF17200">
    <property type="entry name" value="sCache_2"/>
    <property type="match status" value="1"/>
</dbReference>
<evidence type="ECO:0000259" key="10">
    <source>
        <dbReference type="PROSITE" id="PS50111"/>
    </source>
</evidence>
<dbReference type="SMART" id="SM01049">
    <property type="entry name" value="Cache_2"/>
    <property type="match status" value="1"/>
</dbReference>
<evidence type="ECO:0000256" key="8">
    <source>
        <dbReference type="PROSITE-ProRule" id="PRU00284"/>
    </source>
</evidence>
<dbReference type="SMART" id="SM00283">
    <property type="entry name" value="MA"/>
    <property type="match status" value="1"/>
</dbReference>
<evidence type="ECO:0000256" key="5">
    <source>
        <dbReference type="ARBA" id="ARBA00023136"/>
    </source>
</evidence>
<dbReference type="InterPro" id="IPR004089">
    <property type="entry name" value="MCPsignal_dom"/>
</dbReference>
<evidence type="ECO:0000256" key="1">
    <source>
        <dbReference type="ARBA" id="ARBA00004651"/>
    </source>
</evidence>
<dbReference type="InterPro" id="IPR033480">
    <property type="entry name" value="sCache_2"/>
</dbReference>
<evidence type="ECO:0000256" key="2">
    <source>
        <dbReference type="ARBA" id="ARBA00022475"/>
    </source>
</evidence>
<comment type="similarity">
    <text evidence="7">Belongs to the methyl-accepting chemotaxis (MCP) protein family.</text>
</comment>
<evidence type="ECO:0000256" key="3">
    <source>
        <dbReference type="ARBA" id="ARBA00022692"/>
    </source>
</evidence>
<dbReference type="InterPro" id="IPR004090">
    <property type="entry name" value="Chemotax_Me-accpt_rcpt"/>
</dbReference>
<keyword evidence="4 9" id="KW-1133">Transmembrane helix</keyword>
<dbReference type="Gene3D" id="1.10.287.950">
    <property type="entry name" value="Methyl-accepting chemotaxis protein"/>
    <property type="match status" value="1"/>
</dbReference>
<feature type="transmembrane region" description="Helical" evidence="9">
    <location>
        <begin position="216"/>
        <end position="237"/>
    </location>
</feature>
<dbReference type="Proteomes" id="UP000235803">
    <property type="component" value="Unassembled WGS sequence"/>
</dbReference>
<dbReference type="InterPro" id="IPR051310">
    <property type="entry name" value="MCP_chemotaxis"/>
</dbReference>